<dbReference type="GO" id="GO:0006508">
    <property type="term" value="P:proteolysis"/>
    <property type="evidence" value="ECO:0007669"/>
    <property type="project" value="UniProtKB-KW"/>
</dbReference>
<dbReference type="PROSITE" id="PS50878">
    <property type="entry name" value="RT_POL"/>
    <property type="match status" value="1"/>
</dbReference>
<feature type="region of interest" description="Disordered" evidence="12">
    <location>
        <begin position="563"/>
        <end position="600"/>
    </location>
</feature>
<evidence type="ECO:0000313" key="15">
    <source>
        <dbReference type="Proteomes" id="UP000719412"/>
    </source>
</evidence>
<sequence length="1223" mass="136240">MTSHSRSSVWSVAGAGDDSASDGGVVGSASGGEIVGVSSAGEIVGVSSAGEIVGLFRWQWGGWRVVSSWVAWGAWPFCPERSSRTDVSTRAPQRSRGAKGTGPPAECASMAPEKKSRRNTLKSDETGDLMELGENSHRNNKKGKEVPPPLATPTDYDYHDENGYNVLDVLDVACSNLSIVREFLLGCKENLHRRQTCLSACDTTHQTLQRLQVHFAENTVPPTLAEVIRNTVNEALASSVPILSATSAAPRNTNVPTYSSIARTAAPSNSTTGEQDSATKTAPKYKVIVKPAVNCKGIQTSADTKRILTSRPPSDYGIRAEKIVLCRDNAIRVESTCPSVLKLGESEEFKKLKLTAQPTTKNWPKVQIFDIPENTTKEQLEATLQEQNLPDSVPETFVRKMFKYGPKQDTGPTTWIVELHPLARQHLINAGRIFSSWRAHKVRDFVAVTRCYLCQGFGHIAKHCISQRVCGYCSGTDHESRNCRHKDDSSQHKCINCRRSQIKEYSHHTASKCCPIYKYRIQDAINETQYDESRPNYHNSCTANLPALAPKGQLDKRNRLAEMTQRQPSFTNPAPTSYLKTHHSPDTQNADKPQNRRWSPLGIHGEPELFPRMDFSTLDIQFENEGSALTSLQKNRLNNMLNSNADLYENHGPPSPHATHHIVTDNHSPNSSPPYRMSPQRNAILRAEVENLLENDIVEACQSAWAAPVVLVPKPDGKTRLCVDYRKLNAITKPDVYPLPRIEDLLHSTGNATFISTMDLKAGYYQVKVSPEDRDKTAFITPFGVYRFKTLPFGLRNAPATFQRLIGRGKIGLSDITLLAYLDDLILLSPTAQNHLENLQRTFDQLRSFNLRMNRPKCRFACNEVKYLGHVVSEEGIRPDPGKTRAIQDMPTPRNVQNVLTFLQTCSWYRKFIPNFSEEKAYRHLKTALTTASILRQADSSLRYVLRTDASAYAIGAALLQGEGTDERPIEYASRLLNAAEQNYSTTEREALAISPSGRVAGWAHQLQPYNISIEYAPGKANVVADTLSRPPRNVETIPLQSVPIDLPTRSTADLRSTQLQDPELQKIIRGLETGAPEESSQRSGRGYLINQGVLYRYSQDDISEEAQLAVPESERTAILKEHHDAPTAGHYGIEHTLQKIRRKFYWPSMGASVTQHVKQCLACQRYKASNLKPAGLLQTPVLQQLFEVLAINLFGPLPPGPNDEKWILIVEDYATRWNVPTS</sequence>
<keyword evidence="5" id="KW-0540">Nuclease</keyword>
<dbReference type="InterPro" id="IPR041577">
    <property type="entry name" value="RT_RNaseH_2"/>
</dbReference>
<keyword evidence="7" id="KW-0255">Endonuclease</keyword>
<dbReference type="SMART" id="SM00343">
    <property type="entry name" value="ZnF_C2HC"/>
    <property type="match status" value="2"/>
</dbReference>
<dbReference type="SUPFAM" id="SSF56672">
    <property type="entry name" value="DNA/RNA polymerases"/>
    <property type="match status" value="1"/>
</dbReference>
<dbReference type="CDD" id="cd01647">
    <property type="entry name" value="RT_LTR"/>
    <property type="match status" value="1"/>
</dbReference>
<keyword evidence="11" id="KW-0511">Multifunctional enzyme</keyword>
<keyword evidence="15" id="KW-1185">Reference proteome</keyword>
<dbReference type="AlphaFoldDB" id="A0A8J6HDP9"/>
<evidence type="ECO:0000256" key="1">
    <source>
        <dbReference type="ARBA" id="ARBA00012493"/>
    </source>
</evidence>
<evidence type="ECO:0000256" key="8">
    <source>
        <dbReference type="ARBA" id="ARBA00022801"/>
    </source>
</evidence>
<evidence type="ECO:0000256" key="2">
    <source>
        <dbReference type="ARBA" id="ARBA00022670"/>
    </source>
</evidence>
<keyword evidence="4" id="KW-0548">Nucleotidyltransferase</keyword>
<dbReference type="InterPro" id="IPR001878">
    <property type="entry name" value="Znf_CCHC"/>
</dbReference>
<dbReference type="InterPro" id="IPR036875">
    <property type="entry name" value="Znf_CCHC_sf"/>
</dbReference>
<keyword evidence="9" id="KW-0695">RNA-directed DNA polymerase</keyword>
<dbReference type="GO" id="GO:0004519">
    <property type="term" value="F:endonuclease activity"/>
    <property type="evidence" value="ECO:0007669"/>
    <property type="project" value="UniProtKB-KW"/>
</dbReference>
<reference evidence="14" key="2">
    <citation type="submission" date="2021-08" db="EMBL/GenBank/DDBJ databases">
        <authorList>
            <person name="Eriksson T."/>
        </authorList>
    </citation>
    <scope>NUCLEOTIDE SEQUENCE</scope>
    <source>
        <strain evidence="14">Stoneville</strain>
        <tissue evidence="14">Whole head</tissue>
    </source>
</reference>
<dbReference type="InterPro" id="IPR050951">
    <property type="entry name" value="Retrovirus_Pol_polyprotein"/>
</dbReference>
<name>A0A8J6HDP9_TENMO</name>
<dbReference type="PANTHER" id="PTHR37984:SF5">
    <property type="entry name" value="PROTEIN NYNRIN-LIKE"/>
    <property type="match status" value="1"/>
</dbReference>
<evidence type="ECO:0000256" key="3">
    <source>
        <dbReference type="ARBA" id="ARBA00022679"/>
    </source>
</evidence>
<dbReference type="InterPro" id="IPR043128">
    <property type="entry name" value="Rev_trsase/Diguanyl_cyclase"/>
</dbReference>
<dbReference type="EMBL" id="JABDTM020026150">
    <property type="protein sequence ID" value="KAH0812306.1"/>
    <property type="molecule type" value="Genomic_DNA"/>
</dbReference>
<feature type="domain" description="Reverse transcriptase" evidence="13">
    <location>
        <begin position="693"/>
        <end position="872"/>
    </location>
</feature>
<keyword evidence="3" id="KW-0808">Transferase</keyword>
<keyword evidence="2" id="KW-0645">Protease</keyword>
<evidence type="ECO:0000256" key="12">
    <source>
        <dbReference type="SAM" id="MobiDB-lite"/>
    </source>
</evidence>
<evidence type="ECO:0000256" key="4">
    <source>
        <dbReference type="ARBA" id="ARBA00022695"/>
    </source>
</evidence>
<dbReference type="InterPro" id="IPR000477">
    <property type="entry name" value="RT_dom"/>
</dbReference>
<dbReference type="Gene3D" id="4.10.60.10">
    <property type="entry name" value="Zinc finger, CCHC-type"/>
    <property type="match status" value="1"/>
</dbReference>
<dbReference type="Gene3D" id="3.10.10.10">
    <property type="entry name" value="HIV Type 1 Reverse Transcriptase, subunit A, domain 1"/>
    <property type="match status" value="1"/>
</dbReference>
<evidence type="ECO:0000256" key="6">
    <source>
        <dbReference type="ARBA" id="ARBA00022750"/>
    </source>
</evidence>
<dbReference type="GO" id="GO:0003677">
    <property type="term" value="F:DNA binding"/>
    <property type="evidence" value="ECO:0007669"/>
    <property type="project" value="UniProtKB-KW"/>
</dbReference>
<evidence type="ECO:0000256" key="11">
    <source>
        <dbReference type="ARBA" id="ARBA00023268"/>
    </source>
</evidence>
<evidence type="ECO:0000259" key="13">
    <source>
        <dbReference type="PROSITE" id="PS50878"/>
    </source>
</evidence>
<dbReference type="GO" id="GO:0003964">
    <property type="term" value="F:RNA-directed DNA polymerase activity"/>
    <property type="evidence" value="ECO:0007669"/>
    <property type="project" value="UniProtKB-KW"/>
</dbReference>
<gene>
    <name evidence="14" type="ORF">GEV33_010485</name>
</gene>
<comment type="caution">
    <text evidence="14">The sequence shown here is derived from an EMBL/GenBank/DDBJ whole genome shotgun (WGS) entry which is preliminary data.</text>
</comment>
<feature type="compositionally biased region" description="Polar residues" evidence="12">
    <location>
        <begin position="564"/>
        <end position="579"/>
    </location>
</feature>
<dbReference type="CDD" id="cd09274">
    <property type="entry name" value="RNase_HI_RT_Ty3"/>
    <property type="match status" value="1"/>
</dbReference>
<feature type="region of interest" description="Disordered" evidence="12">
    <location>
        <begin position="81"/>
        <end position="154"/>
    </location>
</feature>
<feature type="compositionally biased region" description="Basic and acidic residues" evidence="12">
    <location>
        <begin position="134"/>
        <end position="145"/>
    </location>
</feature>
<dbReference type="PANTHER" id="PTHR37984">
    <property type="entry name" value="PROTEIN CBG26694"/>
    <property type="match status" value="1"/>
</dbReference>
<dbReference type="Proteomes" id="UP000719412">
    <property type="component" value="Unassembled WGS sequence"/>
</dbReference>
<dbReference type="InterPro" id="IPR043502">
    <property type="entry name" value="DNA/RNA_pol_sf"/>
</dbReference>
<evidence type="ECO:0000256" key="7">
    <source>
        <dbReference type="ARBA" id="ARBA00022759"/>
    </source>
</evidence>
<dbReference type="Pfam" id="PF17919">
    <property type="entry name" value="RT_RNaseH_2"/>
    <property type="match status" value="1"/>
</dbReference>
<dbReference type="FunFam" id="3.10.10.10:FF:000007">
    <property type="entry name" value="Retrovirus-related Pol polyprotein from transposon 17.6-like Protein"/>
    <property type="match status" value="1"/>
</dbReference>
<dbReference type="Pfam" id="PF17921">
    <property type="entry name" value="Integrase_H2C2"/>
    <property type="match status" value="1"/>
</dbReference>
<reference evidence="14" key="1">
    <citation type="journal article" date="2020" name="J Insects Food Feed">
        <title>The yellow mealworm (Tenebrio molitor) genome: a resource for the emerging insects as food and feed industry.</title>
        <authorList>
            <person name="Eriksson T."/>
            <person name="Andere A."/>
            <person name="Kelstrup H."/>
            <person name="Emery V."/>
            <person name="Picard C."/>
        </authorList>
    </citation>
    <scope>NUCLEOTIDE SEQUENCE</scope>
    <source>
        <strain evidence="14">Stoneville</strain>
        <tissue evidence="14">Whole head</tissue>
    </source>
</reference>
<dbReference type="EC" id="2.7.7.49" evidence="1"/>
<feature type="compositionally biased region" description="Polar residues" evidence="12">
    <location>
        <begin position="1"/>
        <end position="10"/>
    </location>
</feature>
<feature type="compositionally biased region" description="Low complexity" evidence="12">
    <location>
        <begin position="11"/>
        <end position="23"/>
    </location>
</feature>
<keyword evidence="10" id="KW-0238">DNA-binding</keyword>
<protein>
    <recommendedName>
        <fullName evidence="1">RNA-directed DNA polymerase</fullName>
        <ecNumber evidence="1">2.7.7.49</ecNumber>
    </recommendedName>
</protein>
<accession>A0A8J6HDP9</accession>
<keyword evidence="8" id="KW-0378">Hydrolase</keyword>
<feature type="region of interest" description="Disordered" evidence="12">
    <location>
        <begin position="1"/>
        <end position="24"/>
    </location>
</feature>
<evidence type="ECO:0000313" key="14">
    <source>
        <dbReference type="EMBL" id="KAH0812306.1"/>
    </source>
</evidence>
<evidence type="ECO:0000256" key="10">
    <source>
        <dbReference type="ARBA" id="ARBA00023125"/>
    </source>
</evidence>
<evidence type="ECO:0000256" key="9">
    <source>
        <dbReference type="ARBA" id="ARBA00022918"/>
    </source>
</evidence>
<dbReference type="Gene3D" id="3.30.70.270">
    <property type="match status" value="2"/>
</dbReference>
<proteinExistence type="predicted"/>
<dbReference type="Gene3D" id="1.10.340.70">
    <property type="match status" value="1"/>
</dbReference>
<dbReference type="GO" id="GO:0004190">
    <property type="term" value="F:aspartic-type endopeptidase activity"/>
    <property type="evidence" value="ECO:0007669"/>
    <property type="project" value="UniProtKB-KW"/>
</dbReference>
<dbReference type="FunFam" id="1.10.340.70:FF:000001">
    <property type="entry name" value="Retrovirus-related Pol polyprotein from transposon gypsy-like Protein"/>
    <property type="match status" value="1"/>
</dbReference>
<dbReference type="Pfam" id="PF00078">
    <property type="entry name" value="RVT_1"/>
    <property type="match status" value="1"/>
</dbReference>
<keyword evidence="6" id="KW-0064">Aspartyl protease</keyword>
<evidence type="ECO:0000256" key="5">
    <source>
        <dbReference type="ARBA" id="ARBA00022722"/>
    </source>
</evidence>
<organism evidence="14 15">
    <name type="scientific">Tenebrio molitor</name>
    <name type="common">Yellow mealworm beetle</name>
    <dbReference type="NCBI Taxonomy" id="7067"/>
    <lineage>
        <taxon>Eukaryota</taxon>
        <taxon>Metazoa</taxon>
        <taxon>Ecdysozoa</taxon>
        <taxon>Arthropoda</taxon>
        <taxon>Hexapoda</taxon>
        <taxon>Insecta</taxon>
        <taxon>Pterygota</taxon>
        <taxon>Neoptera</taxon>
        <taxon>Endopterygota</taxon>
        <taxon>Coleoptera</taxon>
        <taxon>Polyphaga</taxon>
        <taxon>Cucujiformia</taxon>
        <taxon>Tenebrionidae</taxon>
        <taxon>Tenebrio</taxon>
    </lineage>
</organism>
<dbReference type="InterPro" id="IPR041588">
    <property type="entry name" value="Integrase_H2C2"/>
</dbReference>
<dbReference type="GO" id="GO:0008270">
    <property type="term" value="F:zinc ion binding"/>
    <property type="evidence" value="ECO:0007669"/>
    <property type="project" value="InterPro"/>
</dbReference>
<feature type="region of interest" description="Disordered" evidence="12">
    <location>
        <begin position="657"/>
        <end position="676"/>
    </location>
</feature>
<dbReference type="SUPFAM" id="SSF57756">
    <property type="entry name" value="Retrovirus zinc finger-like domains"/>
    <property type="match status" value="1"/>
</dbReference>